<dbReference type="PROSITE" id="PS00109">
    <property type="entry name" value="PROTEIN_KINASE_TYR"/>
    <property type="match status" value="1"/>
</dbReference>
<dbReference type="EC" id="2.7.11.1" evidence="1"/>
<evidence type="ECO:0000256" key="2">
    <source>
        <dbReference type="ARBA" id="ARBA00022527"/>
    </source>
</evidence>
<dbReference type="OrthoDB" id="9762169at2"/>
<evidence type="ECO:0000259" key="8">
    <source>
        <dbReference type="PROSITE" id="PS50011"/>
    </source>
</evidence>
<gene>
    <name evidence="9" type="ORF">C1I93_01495</name>
</gene>
<feature type="region of interest" description="Disordered" evidence="7">
    <location>
        <begin position="402"/>
        <end position="453"/>
    </location>
</feature>
<dbReference type="InterPro" id="IPR011009">
    <property type="entry name" value="Kinase-like_dom_sf"/>
</dbReference>
<proteinExistence type="predicted"/>
<feature type="compositionally biased region" description="Low complexity" evidence="7">
    <location>
        <begin position="431"/>
        <end position="453"/>
    </location>
</feature>
<keyword evidence="4" id="KW-0547">Nucleotide-binding</keyword>
<keyword evidence="2 9" id="KW-0723">Serine/threonine-protein kinase</keyword>
<dbReference type="Pfam" id="PF00069">
    <property type="entry name" value="Pkinase"/>
    <property type="match status" value="1"/>
</dbReference>
<keyword evidence="10" id="KW-1185">Reference proteome</keyword>
<comment type="caution">
    <text evidence="9">The sequence shown here is derived from an EMBL/GenBank/DDBJ whole genome shotgun (WGS) entry which is preliminary data.</text>
</comment>
<feature type="domain" description="Protein kinase" evidence="8">
    <location>
        <begin position="27"/>
        <end position="284"/>
    </location>
</feature>
<accession>A0A2W2D590</accession>
<keyword evidence="3" id="KW-0808">Transferase</keyword>
<dbReference type="AlphaFoldDB" id="A0A2W2D590"/>
<evidence type="ECO:0000313" key="10">
    <source>
        <dbReference type="Proteomes" id="UP000248627"/>
    </source>
</evidence>
<dbReference type="GO" id="GO:0005524">
    <property type="term" value="F:ATP binding"/>
    <property type="evidence" value="ECO:0007669"/>
    <property type="project" value="UniProtKB-KW"/>
</dbReference>
<evidence type="ECO:0000256" key="5">
    <source>
        <dbReference type="ARBA" id="ARBA00022777"/>
    </source>
</evidence>
<keyword evidence="5 9" id="KW-0418">Kinase</keyword>
<organism evidence="9 10">
    <name type="scientific">Micromonospora endophytica</name>
    <dbReference type="NCBI Taxonomy" id="515350"/>
    <lineage>
        <taxon>Bacteria</taxon>
        <taxon>Bacillati</taxon>
        <taxon>Actinomycetota</taxon>
        <taxon>Actinomycetes</taxon>
        <taxon>Micromonosporales</taxon>
        <taxon>Micromonosporaceae</taxon>
        <taxon>Micromonospora</taxon>
    </lineage>
</organism>
<dbReference type="RefSeq" id="WP_111241367.1">
    <property type="nucleotide sequence ID" value="NZ_POTX01000004.1"/>
</dbReference>
<dbReference type="Proteomes" id="UP000248627">
    <property type="component" value="Unassembled WGS sequence"/>
</dbReference>
<dbReference type="PANTHER" id="PTHR43289:SF6">
    <property type="entry name" value="SERINE_THREONINE-PROTEIN KINASE NEKL-3"/>
    <property type="match status" value="1"/>
</dbReference>
<dbReference type="InterPro" id="IPR000719">
    <property type="entry name" value="Prot_kinase_dom"/>
</dbReference>
<dbReference type="CDD" id="cd14014">
    <property type="entry name" value="STKc_PknB_like"/>
    <property type="match status" value="1"/>
</dbReference>
<name>A0A2W2D590_9ACTN</name>
<feature type="region of interest" description="Disordered" evidence="7">
    <location>
        <begin position="318"/>
        <end position="350"/>
    </location>
</feature>
<sequence length="635" mass="67163">MAPHTHPVRYSLRIPRMMEDAQHIGRYRLIRCISQSAMGRIWLARDDLLGREVALKEVLFRASLSAEESADLRRRTLREARAAAQLDHPNVVWVYDVVSVVDRPWIVMQYVPSRSLHRVLTDDGPLPVKSVARIGIELVEALRAAHRAGVLHRDVTPRNVLLAEDGRAMLAGFGSAAIEGAAAVSQSWGIGTSPQYVAPERVRTGVSSPEADLWALGATLYAAVEGRPPYGRTGLVETLLALSTDPPDQMHRAGPLKRVIEGLLEREVRRRPDAAQVARRLRKIAGTAPAPTRSFHLGVRPDAASTDAADATWVVPTSRPDDRTERLPDTGSGATTQVLPGAASPADQHDDTALLPATRADGRTGLRSAATLVAALVALAAAGGLTVVGAQRALGGLHGTVIGTSTDAGPDADTDTSAGADADADADADPGSDAGAAADGASPAATGSPAPLSAATSTVPAAACLTPSRAAARVVSSGRPTGGDRDALPPGWSWHVDEEDFHLAVPPGWWRFFDGDVICLADPRGDRFLAVDLAVSRRKIPSDHWRAEADRLTAAGALPGYTKISIGPLIRPGGAAEWEYTWDSPAGQRQHARRLLVNGTGPGKAYALTWVTPDAGWADGEAVYRVLSDSFRRSG</sequence>
<evidence type="ECO:0000256" key="6">
    <source>
        <dbReference type="ARBA" id="ARBA00022840"/>
    </source>
</evidence>
<dbReference type="PANTHER" id="PTHR43289">
    <property type="entry name" value="MITOGEN-ACTIVATED PROTEIN KINASE KINASE KINASE 20-RELATED"/>
    <property type="match status" value="1"/>
</dbReference>
<dbReference type="PROSITE" id="PS50011">
    <property type="entry name" value="PROTEIN_KINASE_DOM"/>
    <property type="match status" value="1"/>
</dbReference>
<keyword evidence="6" id="KW-0067">ATP-binding</keyword>
<dbReference type="EMBL" id="POTX01000004">
    <property type="protein sequence ID" value="PZG00815.1"/>
    <property type="molecule type" value="Genomic_DNA"/>
</dbReference>
<evidence type="ECO:0000256" key="3">
    <source>
        <dbReference type="ARBA" id="ARBA00022679"/>
    </source>
</evidence>
<feature type="compositionally biased region" description="Low complexity" evidence="7">
    <location>
        <begin position="403"/>
        <end position="421"/>
    </location>
</feature>
<evidence type="ECO:0000256" key="4">
    <source>
        <dbReference type="ARBA" id="ARBA00022741"/>
    </source>
</evidence>
<dbReference type="InterPro" id="IPR008266">
    <property type="entry name" value="Tyr_kinase_AS"/>
</dbReference>
<evidence type="ECO:0000313" key="9">
    <source>
        <dbReference type="EMBL" id="PZG00815.1"/>
    </source>
</evidence>
<protein>
    <recommendedName>
        <fullName evidence="1">non-specific serine/threonine protein kinase</fullName>
        <ecNumber evidence="1">2.7.11.1</ecNumber>
    </recommendedName>
</protein>
<dbReference type="Gene3D" id="3.30.200.20">
    <property type="entry name" value="Phosphorylase Kinase, domain 1"/>
    <property type="match status" value="1"/>
</dbReference>
<dbReference type="SUPFAM" id="SSF56112">
    <property type="entry name" value="Protein kinase-like (PK-like)"/>
    <property type="match status" value="1"/>
</dbReference>
<feature type="compositionally biased region" description="Basic and acidic residues" evidence="7">
    <location>
        <begin position="319"/>
        <end position="328"/>
    </location>
</feature>
<evidence type="ECO:0000256" key="1">
    <source>
        <dbReference type="ARBA" id="ARBA00012513"/>
    </source>
</evidence>
<evidence type="ECO:0000256" key="7">
    <source>
        <dbReference type="SAM" id="MobiDB-lite"/>
    </source>
</evidence>
<dbReference type="GO" id="GO:0004674">
    <property type="term" value="F:protein serine/threonine kinase activity"/>
    <property type="evidence" value="ECO:0007669"/>
    <property type="project" value="UniProtKB-KW"/>
</dbReference>
<dbReference type="Gene3D" id="1.10.510.10">
    <property type="entry name" value="Transferase(Phosphotransferase) domain 1"/>
    <property type="match status" value="1"/>
</dbReference>
<reference evidence="9 10" key="1">
    <citation type="submission" date="2018-01" db="EMBL/GenBank/DDBJ databases">
        <title>Draft genome sequence of Jishengella endophytica.</title>
        <authorList>
            <person name="Sahin N."/>
            <person name="Ay H."/>
            <person name="Saygin H."/>
        </authorList>
    </citation>
    <scope>NUCLEOTIDE SEQUENCE [LARGE SCALE GENOMIC DNA]</scope>
    <source>
        <strain evidence="9 10">DSM 45430</strain>
    </source>
</reference>